<proteinExistence type="predicted"/>
<dbReference type="SUPFAM" id="SSF52200">
    <property type="entry name" value="Toll/Interleukin receptor TIR domain"/>
    <property type="match status" value="1"/>
</dbReference>
<feature type="domain" description="TIR" evidence="1">
    <location>
        <begin position="310"/>
        <end position="424"/>
    </location>
</feature>
<dbReference type="InterPro" id="IPR000157">
    <property type="entry name" value="TIR_dom"/>
</dbReference>
<gene>
    <name evidence="2" type="ordered locus">CAP2UW1_3093</name>
</gene>
<dbReference type="HOGENOM" id="CLU_613424_0_0_4"/>
<evidence type="ECO:0000259" key="1">
    <source>
        <dbReference type="Pfam" id="PF13676"/>
    </source>
</evidence>
<dbReference type="eggNOG" id="COG4916">
    <property type="taxonomic scope" value="Bacteria"/>
</dbReference>
<dbReference type="EMBL" id="CP001715">
    <property type="protein sequence ID" value="ACV36366.1"/>
    <property type="molecule type" value="Genomic_DNA"/>
</dbReference>
<evidence type="ECO:0000313" key="2">
    <source>
        <dbReference type="EMBL" id="ACV36366.1"/>
    </source>
</evidence>
<name>C7RUX1_ACCRE</name>
<accession>C7RUX1</accession>
<dbReference type="InterPro" id="IPR035897">
    <property type="entry name" value="Toll_tir_struct_dom_sf"/>
</dbReference>
<dbReference type="KEGG" id="app:CAP2UW1_3093"/>
<dbReference type="Gene3D" id="3.40.50.10140">
    <property type="entry name" value="Toll/interleukin-1 receptor homology (TIR) domain"/>
    <property type="match status" value="1"/>
</dbReference>
<organism evidence="2">
    <name type="scientific">Accumulibacter regalis</name>
    <dbReference type="NCBI Taxonomy" id="522306"/>
    <lineage>
        <taxon>Bacteria</taxon>
        <taxon>Pseudomonadati</taxon>
        <taxon>Pseudomonadota</taxon>
        <taxon>Betaproteobacteria</taxon>
        <taxon>Candidatus Accumulibacter</taxon>
    </lineage>
</organism>
<sequence length="446" mass="49383">MGEAPTRLQENLLARLTALHGDRGLWEDFAQGWAQECGTVVPADPQALIEECLQHDPLDLLEATLGIAPRLGIAPAVTGKSNPRCEVAIGMCLLACEKYIVQQARIVGAAPPDDMLIGVGHQLAAALVAGVWCQNGVRINIDPKVRKPVAVNVLPQHAAPLEYGFQGDRECAKAELQALVNASLADPALFDRPARLQELCERGALPSDAVLKRGLDRYESQQGARPMFGLNSSDHHPMAVTVLRQEFATQFRVPTFFYAAATRGRLQDAEADVWNGLQGDLLHYLETLFQQLYPQEAKSMQALEDMRFRVALSFAGEHRLYVRDVASALTEKLGREAVFYDYNFKSQTAVPDSDLLLQHIYHDQSDLVVVFLGGNYQGKEWCGLEWRAVRDLIKKRDGKRIMFFRFDNVPVDGVFSLDLAIDCGEHSSAEAASLILERLQVTLPKP</sequence>
<protein>
    <recommendedName>
        <fullName evidence="1">TIR domain-containing protein</fullName>
    </recommendedName>
</protein>
<dbReference type="GO" id="GO:0007165">
    <property type="term" value="P:signal transduction"/>
    <property type="evidence" value="ECO:0007669"/>
    <property type="project" value="InterPro"/>
</dbReference>
<dbReference type="STRING" id="522306.CAP2UW1_3093"/>
<reference evidence="2" key="2">
    <citation type="submission" date="2009-09" db="EMBL/GenBank/DDBJ databases">
        <title>Complete sequence of chromosome of Candidatus Accumulibacter phosphatis clade IIA str. UW-1.</title>
        <authorList>
            <consortium name="US DOE Joint Genome Institute"/>
            <person name="Martin H.G."/>
            <person name="Ivanova N."/>
            <person name="Kunin V."/>
            <person name="Warnecke F."/>
            <person name="Barry K."/>
            <person name="He S."/>
            <person name="Salamov A."/>
            <person name="Szeto E."/>
            <person name="Dalin E."/>
            <person name="Pangilinan J.L."/>
            <person name="Lapidus A."/>
            <person name="Lowry S."/>
            <person name="Kyrpides N.C."/>
            <person name="McMahon K.D."/>
            <person name="Hugenholtz P."/>
        </authorList>
    </citation>
    <scope>NUCLEOTIDE SEQUENCE [LARGE SCALE GENOMIC DNA]</scope>
    <source>
        <strain evidence="2">UW-1</strain>
    </source>
</reference>
<dbReference type="AlphaFoldDB" id="C7RUX1"/>
<reference evidence="2" key="1">
    <citation type="submission" date="2009-08" db="EMBL/GenBank/DDBJ databases">
        <authorList>
            <consortium name="US DOE Joint Genome Institute"/>
            <person name="Lucas S."/>
            <person name="Copeland A."/>
            <person name="Lapidus A."/>
            <person name="Glavina del Rio T."/>
            <person name="Dalin E."/>
            <person name="Tice H."/>
            <person name="Bruce D."/>
            <person name="Barry K."/>
            <person name="Pitluck S."/>
            <person name="Lowry S."/>
            <person name="Larimer F."/>
            <person name="Land M."/>
            <person name="Hauser L."/>
            <person name="Kyrpides N."/>
            <person name="Ivanova N."/>
            <person name="McMahon K.D."/>
            <person name="Hugenholtz P."/>
        </authorList>
    </citation>
    <scope>NUCLEOTIDE SEQUENCE</scope>
    <source>
        <strain evidence="2">UW-1</strain>
    </source>
</reference>
<dbReference type="Pfam" id="PF13676">
    <property type="entry name" value="TIR_2"/>
    <property type="match status" value="1"/>
</dbReference>